<evidence type="ECO:0000313" key="1">
    <source>
        <dbReference type="EMBL" id="PYE11994.1"/>
    </source>
</evidence>
<evidence type="ECO:0000313" key="2">
    <source>
        <dbReference type="Proteomes" id="UP000247591"/>
    </source>
</evidence>
<keyword evidence="2" id="KW-1185">Reference proteome</keyword>
<dbReference type="RefSeq" id="WP_110472725.1">
    <property type="nucleotide sequence ID" value="NZ_QJSP01000026.1"/>
</dbReference>
<sequence>MTINDLYTELDALTIATPNMAAVQLSATLRGITFEAAMVEQTCSWCTALDDAIERSAREAAIYIGNAEDIATTGTQRAAWYHEAHDHLTEVNRLAQIRTIAAQLLADTGTDRIGKSATTVVAAQQITAGAVFTDGSGEAWTVTGTEWGESATEYPVITLIARSTAGRTRTFVVYPTDQIRINR</sequence>
<dbReference type="AlphaFoldDB" id="A0A318REF8"/>
<reference evidence="1 2" key="1">
    <citation type="submission" date="2018-06" db="EMBL/GenBank/DDBJ databases">
        <title>Genomic Encyclopedia of Type Strains, Phase IV (KMG-IV): sequencing the most valuable type-strain genomes for metagenomic binning, comparative biology and taxonomic classification.</title>
        <authorList>
            <person name="Goeker M."/>
        </authorList>
    </citation>
    <scope>NUCLEOTIDE SEQUENCE [LARGE SCALE GENOMIC DNA]</scope>
    <source>
        <strain evidence="1 2">DSM 45521</strain>
    </source>
</reference>
<dbReference type="Proteomes" id="UP000247591">
    <property type="component" value="Unassembled WGS sequence"/>
</dbReference>
<gene>
    <name evidence="1" type="ORF">DFR67_1262</name>
</gene>
<organism evidence="1 2">
    <name type="scientific">Williamsia limnetica</name>
    <dbReference type="NCBI Taxonomy" id="882452"/>
    <lineage>
        <taxon>Bacteria</taxon>
        <taxon>Bacillati</taxon>
        <taxon>Actinomycetota</taxon>
        <taxon>Actinomycetes</taxon>
        <taxon>Mycobacteriales</taxon>
        <taxon>Nocardiaceae</taxon>
        <taxon>Williamsia</taxon>
    </lineage>
</organism>
<comment type="caution">
    <text evidence="1">The sequence shown here is derived from an EMBL/GenBank/DDBJ whole genome shotgun (WGS) entry which is preliminary data.</text>
</comment>
<proteinExistence type="predicted"/>
<dbReference type="EMBL" id="QJSP01000026">
    <property type="protein sequence ID" value="PYE11994.1"/>
    <property type="molecule type" value="Genomic_DNA"/>
</dbReference>
<dbReference type="OrthoDB" id="4578480at2"/>
<accession>A0A318REF8</accession>
<name>A0A318REF8_WILLI</name>
<protein>
    <submittedName>
        <fullName evidence="1">Uncharacterized protein</fullName>
    </submittedName>
</protein>